<keyword evidence="1" id="KW-0175">Coiled coil</keyword>
<dbReference type="PANTHER" id="PTHR47256">
    <property type="entry name" value="ZN(II)2CYS6 TRANSCRIPTION FACTOR (EUROFUNG)-RELATED"/>
    <property type="match status" value="1"/>
</dbReference>
<feature type="coiled-coil region" evidence="1">
    <location>
        <begin position="1"/>
        <end position="28"/>
    </location>
</feature>
<dbReference type="EMBL" id="LSBJ02000001">
    <property type="protein sequence ID" value="OAQ60930.1"/>
    <property type="molecule type" value="Genomic_DNA"/>
</dbReference>
<evidence type="ECO:0000313" key="3">
    <source>
        <dbReference type="Proteomes" id="UP000078397"/>
    </source>
</evidence>
<dbReference type="InterPro" id="IPR053187">
    <property type="entry name" value="Notoamide_regulator"/>
</dbReference>
<evidence type="ECO:0000256" key="1">
    <source>
        <dbReference type="SAM" id="Coils"/>
    </source>
</evidence>
<name>A0A179F6E9_METCM</name>
<dbReference type="RefSeq" id="XP_018138739.1">
    <property type="nucleotide sequence ID" value="XM_018281701.1"/>
</dbReference>
<organism evidence="2 3">
    <name type="scientific">Pochonia chlamydosporia 170</name>
    <dbReference type="NCBI Taxonomy" id="1380566"/>
    <lineage>
        <taxon>Eukaryota</taxon>
        <taxon>Fungi</taxon>
        <taxon>Dikarya</taxon>
        <taxon>Ascomycota</taxon>
        <taxon>Pezizomycotina</taxon>
        <taxon>Sordariomycetes</taxon>
        <taxon>Hypocreomycetidae</taxon>
        <taxon>Hypocreales</taxon>
        <taxon>Clavicipitaceae</taxon>
        <taxon>Pochonia</taxon>
    </lineage>
</organism>
<evidence type="ECO:0000313" key="2">
    <source>
        <dbReference type="EMBL" id="OAQ60930.1"/>
    </source>
</evidence>
<dbReference type="GeneID" id="28845695"/>
<dbReference type="Proteomes" id="UP000078397">
    <property type="component" value="Unassembled WGS sequence"/>
</dbReference>
<comment type="caution">
    <text evidence="2">The sequence shown here is derived from an EMBL/GenBank/DDBJ whole genome shotgun (WGS) entry which is preliminary data.</text>
</comment>
<accession>A0A179F6E9</accession>
<reference evidence="2 3" key="1">
    <citation type="journal article" date="2016" name="PLoS Pathog.">
        <title>Biosynthesis of antibiotic leucinostatins in bio-control fungus Purpureocillium lilacinum and their inhibition on phytophthora revealed by genome mining.</title>
        <authorList>
            <person name="Wang G."/>
            <person name="Liu Z."/>
            <person name="Lin R."/>
            <person name="Li E."/>
            <person name="Mao Z."/>
            <person name="Ling J."/>
            <person name="Yang Y."/>
            <person name="Yin W.B."/>
            <person name="Xie B."/>
        </authorList>
    </citation>
    <scope>NUCLEOTIDE SEQUENCE [LARGE SCALE GENOMIC DNA]</scope>
    <source>
        <strain evidence="2">170</strain>
    </source>
</reference>
<dbReference type="STRING" id="1380566.A0A179F6E9"/>
<dbReference type="OrthoDB" id="10261408at2759"/>
<dbReference type="PANTHER" id="PTHR47256:SF3">
    <property type="entry name" value="ZN(II)2CYS6 TRANSCRIPTION FACTOR (EUROFUNG)"/>
    <property type="match status" value="1"/>
</dbReference>
<protein>
    <submittedName>
        <fullName evidence="2">Uncharacterized protein</fullName>
    </submittedName>
</protein>
<proteinExistence type="predicted"/>
<gene>
    <name evidence="2" type="ORF">VFPPC_01969</name>
</gene>
<dbReference type="CDD" id="cd12148">
    <property type="entry name" value="fungal_TF_MHR"/>
    <property type="match status" value="1"/>
</dbReference>
<keyword evidence="3" id="KW-1185">Reference proteome</keyword>
<sequence>MAALERQNKVLESNKDELLEILDLLKSDSDERSMALLLKLKASTETDISALWDLLKRDVTTEDGSILDHLCVTSTSDVPSQSSSEFNLILRHPVAYPALAPVDLPSKLLRPSPIRLAKAYRGENELFGSIPQGPQPVPIPSSQTPADPSTVIPGKSPLSYCDDRLASLKIIQWTSVPVTDEFAAGAISLFLKTDHPILGLFDAELFINDLVEPCLRFCSPLLVNSLLYWACQAYAAFDPRAIAYSDAFFIEADNLWSLEWRSDSLNAVAASQFLSLGSVYYGKDGGVPYLNQGIQMAQRMKLFGVPDTATSQTVHAQPQEWTRAMSHTAWGAYNWTTMRCIQFQEQDQSIRYPPRLAIPGLRSSGLESDSTTEQIPSQPAPYFTGPTFPALCELWSIASQWILEYYKDGGSEIVSRISQEYAESMYQKLLSWSDKLPNEIARGDESTDHSATMHIWLHILILSIFRPFATSAQRVAPKINTTQFWPMGPFMASVKQLKHLVRIFDCRYPSSSRSILWHVALLQVANVMVNMVGDPDSLAYFLLCISCYRDLYPSYRVVYSIVKGLLSMARQRGVISGSTAASLFEQMQNTGKHHMALDSIRAAFVVDLDLALTNTSSSQVDALADDFDTMAMFDALTVSTDYIAISSADTPSHSPLDLADGS</sequence>
<dbReference type="KEGG" id="pchm:VFPPC_01969"/>
<dbReference type="AlphaFoldDB" id="A0A179F6E9"/>